<dbReference type="SUPFAM" id="SSF81383">
    <property type="entry name" value="F-box domain"/>
    <property type="match status" value="1"/>
</dbReference>
<dbReference type="PANTHER" id="PTHR32133">
    <property type="entry name" value="OS07G0120400 PROTEIN"/>
    <property type="match status" value="1"/>
</dbReference>
<comment type="caution">
    <text evidence="3">The sequence shown here is derived from an EMBL/GenBank/DDBJ whole genome shotgun (WGS) entry which is preliminary data.</text>
</comment>
<evidence type="ECO:0000259" key="2">
    <source>
        <dbReference type="Pfam" id="PF00646"/>
    </source>
</evidence>
<evidence type="ECO:0000313" key="3">
    <source>
        <dbReference type="EMBL" id="KAJ1256860.1"/>
    </source>
</evidence>
<evidence type="ECO:0000313" key="4">
    <source>
        <dbReference type="Proteomes" id="UP001164776"/>
    </source>
</evidence>
<evidence type="ECO:0000256" key="1">
    <source>
        <dbReference type="SAM" id="MobiDB-lite"/>
    </source>
</evidence>
<organism evidence="3 4">
    <name type="scientific">Paspalum vaginatum</name>
    <name type="common">seashore paspalum</name>
    <dbReference type="NCBI Taxonomy" id="158149"/>
    <lineage>
        <taxon>Eukaryota</taxon>
        <taxon>Viridiplantae</taxon>
        <taxon>Streptophyta</taxon>
        <taxon>Embryophyta</taxon>
        <taxon>Tracheophyta</taxon>
        <taxon>Spermatophyta</taxon>
        <taxon>Magnoliopsida</taxon>
        <taxon>Liliopsida</taxon>
        <taxon>Poales</taxon>
        <taxon>Poaceae</taxon>
        <taxon>PACMAD clade</taxon>
        <taxon>Panicoideae</taxon>
        <taxon>Andropogonodae</taxon>
        <taxon>Paspaleae</taxon>
        <taxon>Paspalinae</taxon>
        <taxon>Paspalum</taxon>
    </lineage>
</organism>
<keyword evidence="4" id="KW-1185">Reference proteome</keyword>
<reference evidence="3 4" key="1">
    <citation type="submission" date="2022-10" db="EMBL/GenBank/DDBJ databases">
        <title>WGS assembly of Paspalum vaginatum 540-79.</title>
        <authorList>
            <person name="Sun G."/>
            <person name="Wase N."/>
            <person name="Shu S."/>
            <person name="Jenkins J."/>
            <person name="Zhou B."/>
            <person name="Torres-Rodriguez J."/>
            <person name="Chen C."/>
            <person name="Sandor L."/>
            <person name="Plott C."/>
            <person name="Yoshinga Y."/>
            <person name="Daum C."/>
            <person name="Qi P."/>
            <person name="Barry K."/>
            <person name="Lipzen A."/>
            <person name="Berry L."/>
            <person name="Pedersen C."/>
            <person name="Gottilla T."/>
            <person name="Foltz A."/>
            <person name="Yu H."/>
            <person name="O'Malley R."/>
            <person name="Zhang C."/>
            <person name="Devos K."/>
            <person name="Sigmon B."/>
            <person name="Yu B."/>
            <person name="Obata T."/>
            <person name="Schmutz J."/>
            <person name="Schnable J."/>
        </authorList>
    </citation>
    <scope>NUCLEOTIDE SEQUENCE [LARGE SCALE GENOMIC DNA]</scope>
    <source>
        <strain evidence="4">cv. 540-79</strain>
    </source>
</reference>
<dbReference type="InterPro" id="IPR001810">
    <property type="entry name" value="F-box_dom"/>
</dbReference>
<dbReference type="Proteomes" id="UP001164776">
    <property type="component" value="Unassembled WGS sequence"/>
</dbReference>
<dbReference type="AlphaFoldDB" id="A0A9W7XBC3"/>
<accession>A0A9W7XBC3</accession>
<dbReference type="InterPro" id="IPR036047">
    <property type="entry name" value="F-box-like_dom_sf"/>
</dbReference>
<gene>
    <name evidence="3" type="ORF">BS78_K288300</name>
</gene>
<dbReference type="Pfam" id="PF00646">
    <property type="entry name" value="F-box"/>
    <property type="match status" value="1"/>
</dbReference>
<proteinExistence type="predicted"/>
<dbReference type="PANTHER" id="PTHR32133:SF266">
    <property type="entry name" value="F-BOX DOMAIN-CONTAINING PROTEIN"/>
    <property type="match status" value="1"/>
</dbReference>
<feature type="domain" description="F-box" evidence="2">
    <location>
        <begin position="31"/>
        <end position="69"/>
    </location>
</feature>
<feature type="region of interest" description="Disordered" evidence="1">
    <location>
        <begin position="1"/>
        <end position="28"/>
    </location>
</feature>
<sequence length="197" mass="22055">MADQTPGRRRRRRRTSPSPLRPPPASPLEVDDLLREILLRMPPQPSTLPRASLVCKRWRRVVSDPRFLRRFGAHHRKAPLVGYFEQRFGERDIVFSPILEPPDRIPPRRFSSLGRAVAGACREIDIIQLLDCRHGRVALIDMSDTGFTLFVCDTVTGGIARLAVPPEFEDWSVNGAVLCAAGEQGHVHGACHASPSR</sequence>
<dbReference type="EMBL" id="MU629465">
    <property type="protein sequence ID" value="KAJ1256860.1"/>
    <property type="molecule type" value="Genomic_DNA"/>
</dbReference>
<name>A0A9W7XBC3_9POAL</name>
<dbReference type="OrthoDB" id="688464at2759"/>
<dbReference type="Gene3D" id="1.20.1280.50">
    <property type="match status" value="1"/>
</dbReference>
<protein>
    <recommendedName>
        <fullName evidence="2">F-box domain-containing protein</fullName>
    </recommendedName>
</protein>